<accession>A0AAV9JR90</accession>
<proteinExistence type="predicted"/>
<sequence>MDHSDPLSSATCVHCSMLTRPIFLLVLLATVDSCMPLDFTTTGPQYFYQHRRASCNESDNYMAALSQSIASTRANISLDIPDLRLHHGLMAHFHPEGRDSSFCAQARRALTGDMEIWCDLSAEFVQQAEKLQVMHRRRCKNEVMVVTMDGRFEREYAVAFRRVDDVVDTMRVAAGNMHRAIESAVRVCRPAKRDAETAVSLE</sequence>
<keyword evidence="1" id="KW-0732">Signal</keyword>
<dbReference type="EMBL" id="JAVFHQ010000009">
    <property type="protein sequence ID" value="KAK4547974.1"/>
    <property type="molecule type" value="Genomic_DNA"/>
</dbReference>
<evidence type="ECO:0000313" key="2">
    <source>
        <dbReference type="EMBL" id="KAK4547974.1"/>
    </source>
</evidence>
<evidence type="ECO:0000313" key="3">
    <source>
        <dbReference type="Proteomes" id="UP001324427"/>
    </source>
</evidence>
<feature type="chain" id="PRO_5043530101" evidence="1">
    <location>
        <begin position="37"/>
        <end position="202"/>
    </location>
</feature>
<feature type="signal peptide" evidence="1">
    <location>
        <begin position="1"/>
        <end position="36"/>
    </location>
</feature>
<dbReference type="Proteomes" id="UP001324427">
    <property type="component" value="Unassembled WGS sequence"/>
</dbReference>
<gene>
    <name evidence="2" type="ORF">LTR36_010693</name>
</gene>
<name>A0AAV9JR90_9PEZI</name>
<organism evidence="2 3">
    <name type="scientific">Oleoguttula mirabilis</name>
    <dbReference type="NCBI Taxonomy" id="1507867"/>
    <lineage>
        <taxon>Eukaryota</taxon>
        <taxon>Fungi</taxon>
        <taxon>Dikarya</taxon>
        <taxon>Ascomycota</taxon>
        <taxon>Pezizomycotina</taxon>
        <taxon>Dothideomycetes</taxon>
        <taxon>Dothideomycetidae</taxon>
        <taxon>Mycosphaerellales</taxon>
        <taxon>Teratosphaeriaceae</taxon>
        <taxon>Oleoguttula</taxon>
    </lineage>
</organism>
<reference evidence="2 3" key="1">
    <citation type="submission" date="2021-11" db="EMBL/GenBank/DDBJ databases">
        <title>Black yeast isolated from Biological Soil Crust.</title>
        <authorList>
            <person name="Kurbessoian T."/>
        </authorList>
    </citation>
    <scope>NUCLEOTIDE SEQUENCE [LARGE SCALE GENOMIC DNA]</scope>
    <source>
        <strain evidence="2 3">CCFEE 5522</strain>
    </source>
</reference>
<protein>
    <submittedName>
        <fullName evidence="2">Uncharacterized protein</fullName>
    </submittedName>
</protein>
<dbReference type="AlphaFoldDB" id="A0AAV9JR90"/>
<evidence type="ECO:0000256" key="1">
    <source>
        <dbReference type="SAM" id="SignalP"/>
    </source>
</evidence>
<comment type="caution">
    <text evidence="2">The sequence shown here is derived from an EMBL/GenBank/DDBJ whole genome shotgun (WGS) entry which is preliminary data.</text>
</comment>
<keyword evidence="3" id="KW-1185">Reference proteome</keyword>